<evidence type="ECO:0000313" key="15">
    <source>
        <dbReference type="Proteomes" id="UP000298566"/>
    </source>
</evidence>
<keyword evidence="7 11" id="KW-0648">Protein biosynthesis</keyword>
<keyword evidence="4 11" id="KW-0547">Nucleotide-binding</keyword>
<dbReference type="Gene3D" id="3.10.290.10">
    <property type="entry name" value="RNA-binding S4 domain"/>
    <property type="match status" value="1"/>
</dbReference>
<feature type="binding site" evidence="11">
    <location>
        <position position="238"/>
    </location>
    <ligand>
        <name>ATP</name>
        <dbReference type="ChEBI" id="CHEBI:30616"/>
    </ligand>
</feature>
<dbReference type="Proteomes" id="UP000298566">
    <property type="component" value="Chromosome"/>
</dbReference>
<dbReference type="PRINTS" id="PR01040">
    <property type="entry name" value="TRNASYNTHTYR"/>
</dbReference>
<dbReference type="InterPro" id="IPR036986">
    <property type="entry name" value="S4_RNA-bd_sf"/>
</dbReference>
<dbReference type="Gene3D" id="3.40.50.620">
    <property type="entry name" value="HUPs"/>
    <property type="match status" value="1"/>
</dbReference>
<proteinExistence type="inferred from homology"/>
<protein>
    <recommendedName>
        <fullName evidence="11">Tyrosine--tRNA ligase</fullName>
        <ecNumber evidence="11">6.1.1.1</ecNumber>
    </recommendedName>
    <alternativeName>
        <fullName evidence="11">Tyrosyl-tRNA synthetase</fullName>
        <shortName evidence="11">TyrRS</shortName>
    </alternativeName>
</protein>
<comment type="subunit">
    <text evidence="11">Homodimer.</text>
</comment>
<dbReference type="PANTHER" id="PTHR11766:SF0">
    <property type="entry name" value="TYROSINE--TRNA LIGASE, MITOCHONDRIAL"/>
    <property type="match status" value="1"/>
</dbReference>
<evidence type="ECO:0000256" key="8">
    <source>
        <dbReference type="ARBA" id="ARBA00023146"/>
    </source>
</evidence>
<dbReference type="Gene3D" id="1.10.240.10">
    <property type="entry name" value="Tyrosyl-Transfer RNA Synthetase"/>
    <property type="match status" value="1"/>
</dbReference>
<evidence type="ECO:0000256" key="2">
    <source>
        <dbReference type="ARBA" id="ARBA00022490"/>
    </source>
</evidence>
<feature type="domain" description="Tyrosine--tRNA ligase SYY-like C-terminal" evidence="13">
    <location>
        <begin position="343"/>
        <end position="420"/>
    </location>
</feature>
<comment type="similarity">
    <text evidence="10 11">Belongs to the class-I aminoacyl-tRNA synthetase family. TyrS type 1 subfamily.</text>
</comment>
<dbReference type="EMBL" id="CP033004">
    <property type="protein sequence ID" value="QCI23151.1"/>
    <property type="molecule type" value="Genomic_DNA"/>
</dbReference>
<dbReference type="PANTHER" id="PTHR11766">
    <property type="entry name" value="TYROSYL-TRNA SYNTHETASE"/>
    <property type="match status" value="1"/>
</dbReference>
<accession>A0A4D6YA42</accession>
<sequence>MHKFDLINEFKTRDLIAQVTNEEKLIYKINNGNVSLYCGFDVTADSLHIGHILPLLCLKRFQDAGHKPIVLIGGATSLIGDPSFKISERQLNSIELIDAWKESISNQISLFLDFNLNFNSAMIVNNYEWFENLSLLQFLCTIGKHFSVNKMINRDAVKKRIIRTDTGISFTEFSYNLLQAYDFYVLYKKYKVILQIGGSDQWGNITSGINLIRRFYSDETFGLTLPLLTQKNGVKFGKTEKNTIWLDKNKTSSYKFYQYWVNISDFDVCRFLKFFTVLSILEINAIASVNSSLELNKSKLFLAEYLTKMVHGENALKAAKRISSCLFYGDVFSMKESDFFQLEQDGIPSIKISGFLSLKQLLVDSHLASSRTQARHMIESNSVTINSIKQNNEMYVLSNNDVIFNKYTLLSRGKKTFCLIHWI</sequence>
<dbReference type="GO" id="GO:0006437">
    <property type="term" value="P:tyrosyl-tRNA aminoacylation"/>
    <property type="evidence" value="ECO:0007669"/>
    <property type="project" value="UniProtKB-UniRule"/>
</dbReference>
<dbReference type="Pfam" id="PF22421">
    <property type="entry name" value="SYY_C-terminal"/>
    <property type="match status" value="1"/>
</dbReference>
<comment type="catalytic activity">
    <reaction evidence="9 11">
        <text>tRNA(Tyr) + L-tyrosine + ATP = L-tyrosyl-tRNA(Tyr) + AMP + diphosphate + H(+)</text>
        <dbReference type="Rhea" id="RHEA:10220"/>
        <dbReference type="Rhea" id="RHEA-COMP:9706"/>
        <dbReference type="Rhea" id="RHEA-COMP:9707"/>
        <dbReference type="ChEBI" id="CHEBI:15378"/>
        <dbReference type="ChEBI" id="CHEBI:30616"/>
        <dbReference type="ChEBI" id="CHEBI:33019"/>
        <dbReference type="ChEBI" id="CHEBI:58315"/>
        <dbReference type="ChEBI" id="CHEBI:78442"/>
        <dbReference type="ChEBI" id="CHEBI:78536"/>
        <dbReference type="ChEBI" id="CHEBI:456215"/>
        <dbReference type="EC" id="6.1.1.1"/>
    </reaction>
</comment>
<dbReference type="CDD" id="cd00805">
    <property type="entry name" value="TyrRS_core"/>
    <property type="match status" value="1"/>
</dbReference>
<evidence type="ECO:0000313" key="14">
    <source>
        <dbReference type="EMBL" id="QCI23151.1"/>
    </source>
</evidence>
<dbReference type="InterPro" id="IPR002307">
    <property type="entry name" value="Tyr-tRNA-ligase"/>
</dbReference>
<evidence type="ECO:0000256" key="12">
    <source>
        <dbReference type="PROSITE-ProRule" id="PRU00182"/>
    </source>
</evidence>
<dbReference type="FunFam" id="1.10.240.10:FF:000001">
    <property type="entry name" value="Tyrosine--tRNA ligase"/>
    <property type="match status" value="1"/>
</dbReference>
<dbReference type="GO" id="GO:0004831">
    <property type="term" value="F:tyrosine-tRNA ligase activity"/>
    <property type="evidence" value="ECO:0007669"/>
    <property type="project" value="UniProtKB-UniRule"/>
</dbReference>
<dbReference type="CDD" id="cd00165">
    <property type="entry name" value="S4"/>
    <property type="match status" value="1"/>
</dbReference>
<dbReference type="GO" id="GO:0005829">
    <property type="term" value="C:cytosol"/>
    <property type="evidence" value="ECO:0007669"/>
    <property type="project" value="TreeGrafter"/>
</dbReference>
<keyword evidence="5 11" id="KW-0067">ATP-binding</keyword>
<dbReference type="InterPro" id="IPR014729">
    <property type="entry name" value="Rossmann-like_a/b/a_fold"/>
</dbReference>
<dbReference type="SUPFAM" id="SSF55174">
    <property type="entry name" value="Alpha-L RNA-binding motif"/>
    <property type="match status" value="1"/>
</dbReference>
<keyword evidence="3 11" id="KW-0436">Ligase</keyword>
<dbReference type="InterPro" id="IPR024088">
    <property type="entry name" value="Tyr-tRNA-ligase_bac-type"/>
</dbReference>
<evidence type="ECO:0000256" key="1">
    <source>
        <dbReference type="ARBA" id="ARBA00004496"/>
    </source>
</evidence>
<evidence type="ECO:0000256" key="6">
    <source>
        <dbReference type="ARBA" id="ARBA00022884"/>
    </source>
</evidence>
<dbReference type="AlphaFoldDB" id="A0A4D6YA42"/>
<feature type="binding site" evidence="11">
    <location>
        <position position="37"/>
    </location>
    <ligand>
        <name>L-tyrosine</name>
        <dbReference type="ChEBI" id="CHEBI:58315"/>
    </ligand>
</feature>
<dbReference type="GO" id="GO:0042803">
    <property type="term" value="F:protein homodimerization activity"/>
    <property type="evidence" value="ECO:0007669"/>
    <property type="project" value="UniProtKB-ARBA"/>
</dbReference>
<dbReference type="InterPro" id="IPR054608">
    <property type="entry name" value="SYY-like_C"/>
</dbReference>
<dbReference type="NCBIfam" id="TIGR00234">
    <property type="entry name" value="tyrS"/>
    <property type="match status" value="1"/>
</dbReference>
<dbReference type="RefSeq" id="WP_158336334.1">
    <property type="nucleotide sequence ID" value="NZ_CP033004.1"/>
</dbReference>
<dbReference type="Pfam" id="PF00579">
    <property type="entry name" value="tRNA-synt_1b"/>
    <property type="match status" value="1"/>
</dbReference>
<evidence type="ECO:0000259" key="13">
    <source>
        <dbReference type="Pfam" id="PF22421"/>
    </source>
</evidence>
<dbReference type="InterPro" id="IPR024107">
    <property type="entry name" value="Tyr-tRNA-ligase_bac_1"/>
</dbReference>
<evidence type="ECO:0000256" key="10">
    <source>
        <dbReference type="ARBA" id="ARBA00060965"/>
    </source>
</evidence>
<dbReference type="SUPFAM" id="SSF52374">
    <property type="entry name" value="Nucleotidylyl transferase"/>
    <property type="match status" value="1"/>
</dbReference>
<feature type="binding site" evidence="11">
    <location>
        <position position="175"/>
    </location>
    <ligand>
        <name>L-tyrosine</name>
        <dbReference type="ChEBI" id="CHEBI:58315"/>
    </ligand>
</feature>
<evidence type="ECO:0000256" key="9">
    <source>
        <dbReference type="ARBA" id="ARBA00048248"/>
    </source>
</evidence>
<dbReference type="GO" id="GO:0003723">
    <property type="term" value="F:RNA binding"/>
    <property type="evidence" value="ECO:0007669"/>
    <property type="project" value="UniProtKB-KW"/>
</dbReference>
<dbReference type="OrthoDB" id="9804243at2"/>
<comment type="caution">
    <text evidence="11">Lacks conserved residue(s) required for the propagation of feature annotation.</text>
</comment>
<evidence type="ECO:0000256" key="5">
    <source>
        <dbReference type="ARBA" id="ARBA00022840"/>
    </source>
</evidence>
<comment type="subcellular location">
    <subcellularLocation>
        <location evidence="1 11">Cytoplasm</location>
    </subcellularLocation>
</comment>
<feature type="short sequence motif" description="'KMSKS' region" evidence="11">
    <location>
        <begin position="235"/>
        <end position="239"/>
    </location>
</feature>
<keyword evidence="8 11" id="KW-0030">Aminoacyl-tRNA synthetase</keyword>
<feature type="binding site" evidence="11">
    <location>
        <position position="179"/>
    </location>
    <ligand>
        <name>L-tyrosine</name>
        <dbReference type="ChEBI" id="CHEBI:58315"/>
    </ligand>
</feature>
<keyword evidence="6 12" id="KW-0694">RNA-binding</keyword>
<evidence type="ECO:0000256" key="11">
    <source>
        <dbReference type="HAMAP-Rule" id="MF_02006"/>
    </source>
</evidence>
<reference evidence="14 15" key="1">
    <citation type="submission" date="2018-10" db="EMBL/GenBank/DDBJ databases">
        <title>Comparative functional genomics of the obligate endosymbiont Buchnera aphidicola.</title>
        <authorList>
            <person name="Chong R.A."/>
        </authorList>
    </citation>
    <scope>NUCLEOTIDE SEQUENCE [LARGE SCALE GENOMIC DNA]</scope>
    <source>
        <strain evidence="14 15">Mrh</strain>
    </source>
</reference>
<comment type="function">
    <text evidence="11">Catalyzes the attachment of tyrosine to tRNA(Tyr) in a two-step reaction: tyrosine is first activated by ATP to form Tyr-AMP and then transferred to the acceptor end of tRNA(Tyr).</text>
</comment>
<dbReference type="FunFam" id="3.40.50.620:FF:000008">
    <property type="entry name" value="Tyrosine--tRNA ligase"/>
    <property type="match status" value="1"/>
</dbReference>
<dbReference type="GO" id="GO:0005524">
    <property type="term" value="F:ATP binding"/>
    <property type="evidence" value="ECO:0007669"/>
    <property type="project" value="UniProtKB-UniRule"/>
</dbReference>
<evidence type="ECO:0000256" key="3">
    <source>
        <dbReference type="ARBA" id="ARBA00022598"/>
    </source>
</evidence>
<dbReference type="EC" id="6.1.1.1" evidence="11"/>
<dbReference type="PROSITE" id="PS50889">
    <property type="entry name" value="S4"/>
    <property type="match status" value="1"/>
</dbReference>
<gene>
    <name evidence="11" type="primary">tyrS</name>
    <name evidence="14" type="ORF">D9V73_00575</name>
</gene>
<evidence type="ECO:0000256" key="7">
    <source>
        <dbReference type="ARBA" id="ARBA00022917"/>
    </source>
</evidence>
<evidence type="ECO:0000256" key="4">
    <source>
        <dbReference type="ARBA" id="ARBA00022741"/>
    </source>
</evidence>
<dbReference type="InterPro" id="IPR002305">
    <property type="entry name" value="aa-tRNA-synth_Ic"/>
</dbReference>
<organism evidence="14 15">
    <name type="scientific">Buchnera aphidicola subsp. Melaphis rhois</name>
    <dbReference type="NCBI Taxonomy" id="118103"/>
    <lineage>
        <taxon>Bacteria</taxon>
        <taxon>Pseudomonadati</taxon>
        <taxon>Pseudomonadota</taxon>
        <taxon>Gammaproteobacteria</taxon>
        <taxon>Enterobacterales</taxon>
        <taxon>Erwiniaceae</taxon>
        <taxon>Buchnera</taxon>
    </lineage>
</organism>
<keyword evidence="2 11" id="KW-0963">Cytoplasm</keyword>
<name>A0A4D6YA42_BUCMH</name>
<dbReference type="HAMAP" id="MF_02006">
    <property type="entry name" value="Tyr_tRNA_synth_type1"/>
    <property type="match status" value="1"/>
</dbReference>